<evidence type="ECO:0000259" key="9">
    <source>
        <dbReference type="PROSITE" id="PS50893"/>
    </source>
</evidence>
<feature type="transmembrane region" description="Helical" evidence="8">
    <location>
        <begin position="732"/>
        <end position="750"/>
    </location>
</feature>
<dbReference type="InterPro" id="IPR017871">
    <property type="entry name" value="ABC_transporter-like_CS"/>
</dbReference>
<dbReference type="PROSITE" id="PS00211">
    <property type="entry name" value="ABC_TRANSPORTER_1"/>
    <property type="match status" value="2"/>
</dbReference>
<evidence type="ECO:0000313" key="11">
    <source>
        <dbReference type="EMBL" id="ROW03325.1"/>
    </source>
</evidence>
<evidence type="ECO:0000256" key="1">
    <source>
        <dbReference type="ARBA" id="ARBA00004141"/>
    </source>
</evidence>
<dbReference type="SUPFAM" id="SSF90123">
    <property type="entry name" value="ABC transporter transmembrane region"/>
    <property type="match status" value="2"/>
</dbReference>
<feature type="domain" description="ABC transmembrane type-1" evidence="10">
    <location>
        <begin position="1"/>
        <end position="265"/>
    </location>
</feature>
<evidence type="ECO:0000256" key="7">
    <source>
        <dbReference type="ARBA" id="ARBA00023136"/>
    </source>
</evidence>
<dbReference type="EMBL" id="LJZO01000003">
    <property type="protein sequence ID" value="ROW03325.1"/>
    <property type="molecule type" value="Genomic_DNA"/>
</dbReference>
<keyword evidence="6 8" id="KW-1133">Transmembrane helix</keyword>
<dbReference type="GO" id="GO:0016887">
    <property type="term" value="F:ATP hydrolysis activity"/>
    <property type="evidence" value="ECO:0007669"/>
    <property type="project" value="InterPro"/>
</dbReference>
<dbReference type="FunFam" id="1.20.1560.10:FF:000066">
    <property type="entry name" value="ABC multidrug transporter (Eurofung)"/>
    <property type="match status" value="1"/>
</dbReference>
<feature type="transmembrane region" description="Helical" evidence="8">
    <location>
        <begin position="629"/>
        <end position="650"/>
    </location>
</feature>
<evidence type="ECO:0000256" key="8">
    <source>
        <dbReference type="SAM" id="Phobius"/>
    </source>
</evidence>
<comment type="subcellular location">
    <subcellularLocation>
        <location evidence="1">Membrane</location>
        <topology evidence="1">Multi-pass membrane protein</topology>
    </subcellularLocation>
</comment>
<keyword evidence="2" id="KW-0813">Transport</keyword>
<evidence type="ECO:0000256" key="2">
    <source>
        <dbReference type="ARBA" id="ARBA00022448"/>
    </source>
</evidence>
<accession>A0A423WJ13</accession>
<dbReference type="Pfam" id="PF00664">
    <property type="entry name" value="ABC_membrane"/>
    <property type="match status" value="2"/>
</dbReference>
<dbReference type="InterPro" id="IPR050173">
    <property type="entry name" value="ABC_transporter_C-like"/>
</dbReference>
<dbReference type="STRING" id="252740.A0A423WJ13"/>
<gene>
    <name evidence="11" type="ORF">VSDG_01491</name>
</gene>
<feature type="transmembrane region" description="Helical" evidence="8">
    <location>
        <begin position="28"/>
        <end position="53"/>
    </location>
</feature>
<dbReference type="Pfam" id="PF00005">
    <property type="entry name" value="ABC_tran"/>
    <property type="match status" value="2"/>
</dbReference>
<keyword evidence="12" id="KW-1185">Reference proteome</keyword>
<dbReference type="PANTHER" id="PTHR24223:SF345">
    <property type="entry name" value="ABC MULTIDRUG TRANSPORTER (EUROFUNG)"/>
    <property type="match status" value="1"/>
</dbReference>
<dbReference type="SUPFAM" id="SSF52540">
    <property type="entry name" value="P-loop containing nucleoside triphosphate hydrolases"/>
    <property type="match status" value="2"/>
</dbReference>
<evidence type="ECO:0000259" key="10">
    <source>
        <dbReference type="PROSITE" id="PS50929"/>
    </source>
</evidence>
<dbReference type="InterPro" id="IPR003439">
    <property type="entry name" value="ABC_transporter-like_ATP-bd"/>
</dbReference>
<keyword evidence="5" id="KW-0067">ATP-binding</keyword>
<proteinExistence type="predicted"/>
<dbReference type="PANTHER" id="PTHR24223">
    <property type="entry name" value="ATP-BINDING CASSETTE SUB-FAMILY C"/>
    <property type="match status" value="1"/>
</dbReference>
<name>A0A423WJ13_CYTCH</name>
<dbReference type="InterPro" id="IPR027417">
    <property type="entry name" value="P-loop_NTPase"/>
</dbReference>
<evidence type="ECO:0000256" key="3">
    <source>
        <dbReference type="ARBA" id="ARBA00022692"/>
    </source>
</evidence>
<keyword evidence="7 8" id="KW-0472">Membrane</keyword>
<dbReference type="AlphaFoldDB" id="A0A423WJ13"/>
<dbReference type="InterPro" id="IPR044726">
    <property type="entry name" value="ABCC_6TM_D2"/>
</dbReference>
<feature type="transmembrane region" description="Helical" evidence="8">
    <location>
        <begin position="576"/>
        <end position="609"/>
    </location>
</feature>
<keyword evidence="3 8" id="KW-0812">Transmembrane</keyword>
<feature type="domain" description="ABC transmembrane type-1" evidence="10">
    <location>
        <begin position="589"/>
        <end position="873"/>
    </location>
</feature>
<feature type="domain" description="ABC transporter" evidence="9">
    <location>
        <begin position="303"/>
        <end position="532"/>
    </location>
</feature>
<evidence type="ECO:0000256" key="5">
    <source>
        <dbReference type="ARBA" id="ARBA00022840"/>
    </source>
</evidence>
<feature type="domain" description="ABC transporter" evidence="9">
    <location>
        <begin position="912"/>
        <end position="1159"/>
    </location>
</feature>
<dbReference type="CDD" id="cd18580">
    <property type="entry name" value="ABC_6TM_ABCC_D2"/>
    <property type="match status" value="1"/>
</dbReference>
<dbReference type="InterPro" id="IPR044746">
    <property type="entry name" value="ABCC_6TM_D1"/>
</dbReference>
<dbReference type="CDD" id="cd18579">
    <property type="entry name" value="ABC_6TM_ABCC_D1"/>
    <property type="match status" value="1"/>
</dbReference>
<dbReference type="GO" id="GO:0140359">
    <property type="term" value="F:ABC-type transporter activity"/>
    <property type="evidence" value="ECO:0007669"/>
    <property type="project" value="InterPro"/>
</dbReference>
<dbReference type="OrthoDB" id="6500128at2759"/>
<feature type="transmembrane region" description="Helical" evidence="8">
    <location>
        <begin position="124"/>
        <end position="145"/>
    </location>
</feature>
<protein>
    <submittedName>
        <fullName evidence="11">Uncharacterized protein</fullName>
    </submittedName>
</protein>
<evidence type="ECO:0000256" key="4">
    <source>
        <dbReference type="ARBA" id="ARBA00022741"/>
    </source>
</evidence>
<dbReference type="InterPro" id="IPR011527">
    <property type="entry name" value="ABC1_TM_dom"/>
</dbReference>
<dbReference type="SMART" id="SM00382">
    <property type="entry name" value="AAA"/>
    <property type="match status" value="2"/>
</dbReference>
<evidence type="ECO:0000256" key="6">
    <source>
        <dbReference type="ARBA" id="ARBA00022989"/>
    </source>
</evidence>
<sequence>MLAFSFCQPFFIEHLINHLQSDAPNRQAGLGLILASIVIYSGLALSTSTFRWLHNRTLNKARSALVTAIFQKATKLNSSHLNTSILTLMSTDVQRITDGMFPLHDLWANTIEVLLAAWLLQRQLGTAFIAPLLVVLVCVLSTSAVSKYTGPAMAKWTKRTEDRVSLTSAVVSNMKSLKISGLVNSTAGMLHKARDDEQQVASIFRFILVFSVASAFTPQFISPVATFFWAGRQLGMAEVFASLSYLTLVTGPLSQLFQRIPSILASLSSIKRIENFLEQDPRSEYRLLDESLGESREAEGVAVSFENASVGWTENKWQLSDLNLSIPKAELTIIIGPVAAGKSTLCKTLLGEVPFTEGIVRFHCEQLRIGYCDQTPFLTGGSIRSNIIGFHSFDGQLYDEILETVMLKEDLRALPRADDTEIGSEGVTLSGGQKQRVALARALYLNTEMYILDGCTVGLDRQTADNVVQRLFGPDGFFRRRRATVVWCTHSLQYLRYARLVIALDAQGHVIHQGDPGDAVKDGQATLAIDEDKDAANTDDGRLFDDKKDFTVGGAQSKKDEDEKDPARNLNDASVYAYYFGCFGPFIIFAVLSTATIFTISWNFGTLWLNYWADNTFHVPGPLRHINTFYLGIYAALQLSGVIAMGFYIASTDGGMARVGGTMLHSKAVTALMAAPLRYFTKTDQGVTVNLFSQDINLLDLKLPRSVSNTVLSIFTSSGQAVVIAIGTPLIAWGYPVLVIVVSAISRIYLRTSRQLRLLELENKSPLYAQFQDTVRGIISVRAFGWVASYTAQNHRYLDNSQRPVYFLGMMQVWIALVLDLIVAVVAVSATVIATQIPSISARAGYVGAGLVSLMQFGNLLNGSVQSWVLLETSLGAVKRLKDFGEKTGTESKVGEDLRPGESWPERGEIILDGVDASYEEGRYKDDEDGEHLALKRLFMHIVPGEKVAVVGRTGSGKSSLILLLLRLLDPVPEDANKMTIDGLPLYRIDRDTLRQRIIAMPQDMVFLAAGETFKNALDPYAKATEEECKDTLEQVGLWDVVENAGGLHAATGKDALSQGQKQLFSLAIAVLRARLRRKAGSEGGILLLDEITSTVDRDTEMAIMQVVEEVFKGYTVVAVTHKVQSVMGFDRLFVMANGQIVKDGSPQSFNTEGSSDTV</sequence>
<dbReference type="GO" id="GO:0016020">
    <property type="term" value="C:membrane"/>
    <property type="evidence" value="ECO:0007669"/>
    <property type="project" value="UniProtKB-SubCell"/>
</dbReference>
<dbReference type="Gene3D" id="1.20.1560.10">
    <property type="entry name" value="ABC transporter type 1, transmembrane domain"/>
    <property type="match status" value="2"/>
</dbReference>
<organism evidence="11 12">
    <name type="scientific">Cytospora chrysosperma</name>
    <name type="common">Cytospora canker fungus</name>
    <name type="synonym">Sphaeria chrysosperma</name>
    <dbReference type="NCBI Taxonomy" id="252740"/>
    <lineage>
        <taxon>Eukaryota</taxon>
        <taxon>Fungi</taxon>
        <taxon>Dikarya</taxon>
        <taxon>Ascomycota</taxon>
        <taxon>Pezizomycotina</taxon>
        <taxon>Sordariomycetes</taxon>
        <taxon>Sordariomycetidae</taxon>
        <taxon>Diaporthales</taxon>
        <taxon>Cytosporaceae</taxon>
        <taxon>Cytospora</taxon>
    </lineage>
</organism>
<feature type="transmembrane region" description="Helical" evidence="8">
    <location>
        <begin position="203"/>
        <end position="230"/>
    </location>
</feature>
<dbReference type="GO" id="GO:0005524">
    <property type="term" value="F:ATP binding"/>
    <property type="evidence" value="ECO:0007669"/>
    <property type="project" value="UniProtKB-KW"/>
</dbReference>
<comment type="caution">
    <text evidence="11">The sequence shown here is derived from an EMBL/GenBank/DDBJ whole genome shotgun (WGS) entry which is preliminary data.</text>
</comment>
<keyword evidence="4" id="KW-0547">Nucleotide-binding</keyword>
<dbReference type="PROSITE" id="PS50893">
    <property type="entry name" value="ABC_TRANSPORTER_2"/>
    <property type="match status" value="2"/>
</dbReference>
<dbReference type="PROSITE" id="PS50929">
    <property type="entry name" value="ABC_TM1F"/>
    <property type="match status" value="2"/>
</dbReference>
<dbReference type="Gene3D" id="3.40.50.300">
    <property type="entry name" value="P-loop containing nucleotide triphosphate hydrolases"/>
    <property type="match status" value="2"/>
</dbReference>
<feature type="transmembrane region" description="Helical" evidence="8">
    <location>
        <begin position="805"/>
        <end position="833"/>
    </location>
</feature>
<dbReference type="InterPro" id="IPR036640">
    <property type="entry name" value="ABC1_TM_sf"/>
</dbReference>
<evidence type="ECO:0000313" key="12">
    <source>
        <dbReference type="Proteomes" id="UP000284375"/>
    </source>
</evidence>
<reference evidence="11 12" key="1">
    <citation type="submission" date="2015-09" db="EMBL/GenBank/DDBJ databases">
        <title>Host preference determinants of Valsa canker pathogens revealed by comparative genomics.</title>
        <authorList>
            <person name="Yin Z."/>
            <person name="Huang L."/>
        </authorList>
    </citation>
    <scope>NUCLEOTIDE SEQUENCE [LARGE SCALE GENOMIC DNA]</scope>
    <source>
        <strain evidence="11 12">YSFL</strain>
    </source>
</reference>
<dbReference type="Proteomes" id="UP000284375">
    <property type="component" value="Unassembled WGS sequence"/>
</dbReference>
<dbReference type="InterPro" id="IPR003593">
    <property type="entry name" value="AAA+_ATPase"/>
</dbReference>